<reference evidence="1" key="1">
    <citation type="submission" date="2022-02" db="EMBL/GenBank/DDBJ databases">
        <title>Plant Genome Project.</title>
        <authorList>
            <person name="Zhang R.-G."/>
        </authorList>
    </citation>
    <scope>NUCLEOTIDE SEQUENCE</scope>
    <source>
        <strain evidence="1">AT1</strain>
    </source>
</reference>
<sequence>MYRQQRESFGVQVRSLGSELDQLHHPQTGVSPSSSSSSQKFNFSAMKLFDRFRKIVLRFVFSVPPKRVSQATARSCDEYRPDQPPKTSCCSSYYSSNSHYDEAVADCIEFFNKSKEEGGRKSDHALV</sequence>
<comment type="caution">
    <text evidence="1">The sequence shown here is derived from an EMBL/GenBank/DDBJ whole genome shotgun (WGS) entry which is preliminary data.</text>
</comment>
<proteinExistence type="predicted"/>
<organism evidence="1 2">
    <name type="scientific">Rhododendron molle</name>
    <name type="common">Chinese azalea</name>
    <name type="synonym">Azalea mollis</name>
    <dbReference type="NCBI Taxonomy" id="49168"/>
    <lineage>
        <taxon>Eukaryota</taxon>
        <taxon>Viridiplantae</taxon>
        <taxon>Streptophyta</taxon>
        <taxon>Embryophyta</taxon>
        <taxon>Tracheophyta</taxon>
        <taxon>Spermatophyta</taxon>
        <taxon>Magnoliopsida</taxon>
        <taxon>eudicotyledons</taxon>
        <taxon>Gunneridae</taxon>
        <taxon>Pentapetalae</taxon>
        <taxon>asterids</taxon>
        <taxon>Ericales</taxon>
        <taxon>Ericaceae</taxon>
        <taxon>Ericoideae</taxon>
        <taxon>Rhodoreae</taxon>
        <taxon>Rhododendron</taxon>
    </lineage>
</organism>
<dbReference type="Proteomes" id="UP001062846">
    <property type="component" value="Chromosome 7"/>
</dbReference>
<name>A0ACC0N6G7_RHOML</name>
<evidence type="ECO:0000313" key="2">
    <source>
        <dbReference type="Proteomes" id="UP001062846"/>
    </source>
</evidence>
<gene>
    <name evidence="1" type="ORF">RHMOL_Rhmol07G0311900</name>
</gene>
<dbReference type="EMBL" id="CM046394">
    <property type="protein sequence ID" value="KAI8548932.1"/>
    <property type="molecule type" value="Genomic_DNA"/>
</dbReference>
<evidence type="ECO:0000313" key="1">
    <source>
        <dbReference type="EMBL" id="KAI8548932.1"/>
    </source>
</evidence>
<keyword evidence="2" id="KW-1185">Reference proteome</keyword>
<protein>
    <submittedName>
        <fullName evidence="1">Uncharacterized protein</fullName>
    </submittedName>
</protein>
<accession>A0ACC0N6G7</accession>